<evidence type="ECO:0000313" key="4">
    <source>
        <dbReference type="Proteomes" id="UP001344447"/>
    </source>
</evidence>
<organism evidence="3 4">
    <name type="scientific">Dictyostelium firmibasis</name>
    <dbReference type="NCBI Taxonomy" id="79012"/>
    <lineage>
        <taxon>Eukaryota</taxon>
        <taxon>Amoebozoa</taxon>
        <taxon>Evosea</taxon>
        <taxon>Eumycetozoa</taxon>
        <taxon>Dictyostelia</taxon>
        <taxon>Dictyosteliales</taxon>
        <taxon>Dictyosteliaceae</taxon>
        <taxon>Dictyostelium</taxon>
    </lineage>
</organism>
<feature type="compositionally biased region" description="Gly residues" evidence="1">
    <location>
        <begin position="132"/>
        <end position="147"/>
    </location>
</feature>
<feature type="compositionally biased region" description="Acidic residues" evidence="1">
    <location>
        <begin position="93"/>
        <end position="119"/>
    </location>
</feature>
<evidence type="ECO:0000256" key="1">
    <source>
        <dbReference type="SAM" id="MobiDB-lite"/>
    </source>
</evidence>
<feature type="region of interest" description="Disordered" evidence="1">
    <location>
        <begin position="91"/>
        <end position="148"/>
    </location>
</feature>
<protein>
    <submittedName>
        <fullName evidence="3">Uncharacterized protein</fullName>
    </submittedName>
</protein>
<gene>
    <name evidence="3" type="ORF">RB653_009067</name>
</gene>
<sequence>MQAKIIVSIICFVVFLALAGSTLYLSLAVLKPSIELGEGIVSTSCLVTSTDEQTLCNNQKCVDQNNEIWWYNSWGPSYFFVYVSGPTGGSDYYNDDGGGDDDDDDGGDGDDDDGEDSGDGDSGGDSGDDSGGDSGGGDSGGDIGGGDEMMMRKSKLLNKKEGLFGASSSFGTTGASEHVGYVPQEIKEKRMERKLQQKKLSRSLKAATTGTAPTSGSSYYGSSASSCNTCYQGIFYVNYPIGNGTVIESSIKGLVSSDYSWVSNYVDNYNDTYYTCYYQQSNPENVVWFRPPKYNTGSLVGTIILSVLSFIFLLVSGILLVLGLGHSNHHHHHNNHSTKKTHASGAYKPISNPTPISAKKGNYQSYHKNNGSYHGGYSASDVAPPPQYTPAVPAYYQYNQGVAQIDFSGNNNNYGSINYVNAPPKYGN</sequence>
<dbReference type="Proteomes" id="UP001344447">
    <property type="component" value="Unassembled WGS sequence"/>
</dbReference>
<accession>A0AAN7U1C0</accession>
<keyword evidence="4" id="KW-1185">Reference proteome</keyword>
<feature type="transmembrane region" description="Helical" evidence="2">
    <location>
        <begin position="299"/>
        <end position="324"/>
    </location>
</feature>
<comment type="caution">
    <text evidence="3">The sequence shown here is derived from an EMBL/GenBank/DDBJ whole genome shotgun (WGS) entry which is preliminary data.</text>
</comment>
<name>A0AAN7U1C0_9MYCE</name>
<proteinExistence type="predicted"/>
<evidence type="ECO:0000313" key="3">
    <source>
        <dbReference type="EMBL" id="KAK5579385.1"/>
    </source>
</evidence>
<dbReference type="AlphaFoldDB" id="A0AAN7U1C0"/>
<keyword evidence="2" id="KW-1133">Transmembrane helix</keyword>
<dbReference type="EMBL" id="JAVFKY010000003">
    <property type="protein sequence ID" value="KAK5579385.1"/>
    <property type="molecule type" value="Genomic_DNA"/>
</dbReference>
<reference evidence="3 4" key="1">
    <citation type="submission" date="2023-11" db="EMBL/GenBank/DDBJ databases">
        <title>Dfirmibasis_genome.</title>
        <authorList>
            <person name="Edelbroek B."/>
            <person name="Kjellin J."/>
            <person name="Jerlstrom-Hultqvist J."/>
            <person name="Soderbom F."/>
        </authorList>
    </citation>
    <scope>NUCLEOTIDE SEQUENCE [LARGE SCALE GENOMIC DNA]</scope>
    <source>
        <strain evidence="3 4">TNS-C-14</strain>
    </source>
</reference>
<keyword evidence="2" id="KW-0472">Membrane</keyword>
<keyword evidence="2" id="KW-0812">Transmembrane</keyword>
<evidence type="ECO:0000256" key="2">
    <source>
        <dbReference type="SAM" id="Phobius"/>
    </source>
</evidence>